<dbReference type="Proteomes" id="UP000494110">
    <property type="component" value="Unassembled WGS sequence"/>
</dbReference>
<accession>A0A6P2UKQ6</accession>
<organism evidence="2 3">
    <name type="scientific">Burkholderia lata (strain ATCC 17760 / DSM 23089 / LMG 22485 / NCIMB 9086 / R18194 / 383)</name>
    <dbReference type="NCBI Taxonomy" id="482957"/>
    <lineage>
        <taxon>Bacteria</taxon>
        <taxon>Pseudomonadati</taxon>
        <taxon>Pseudomonadota</taxon>
        <taxon>Betaproteobacteria</taxon>
        <taxon>Burkholderiales</taxon>
        <taxon>Burkholderiaceae</taxon>
        <taxon>Burkholderia</taxon>
        <taxon>Burkholderia cepacia complex</taxon>
    </lineage>
</organism>
<name>A0A6P2UKQ6_BURL3</name>
<dbReference type="SUPFAM" id="SSF52540">
    <property type="entry name" value="P-loop containing nucleoside triphosphate hydrolases"/>
    <property type="match status" value="1"/>
</dbReference>
<gene>
    <name evidence="2" type="ORF">BLA39750_00976</name>
</gene>
<feature type="compositionally biased region" description="Low complexity" evidence="1">
    <location>
        <begin position="7"/>
        <end position="22"/>
    </location>
</feature>
<evidence type="ECO:0000256" key="1">
    <source>
        <dbReference type="SAM" id="MobiDB-lite"/>
    </source>
</evidence>
<sequence length="2013" mass="223764">MHTIPNSQLPQSSPQSVTTTPPGEGERRAQRGYTRQYSLSAAAIYASLERGTLEWVGVADRGAGIADDVVLGFSGRVVGHQFKTSRFPVKFQLRTLLLGAAGFLAPLVTAWQALTRSTPGKLVEIRFVTNDYPSTTDRLTENDETHSASFLSEFETYQLRTLGEWRATPWRSWVDELFGASGLSEQEFDIFLRSLKILHGSAADFVQTHRLNPEGVRLAGEIADALPRLVADVRDKDRWTRAELLHELGWRDSAVARHSHQFPVGAHVQRNVASEAALRDAIRQHTRGYVSLIGPPGAGKSTLLQVSLETEAGMFLVRYLAYVPGVGQRVGRGEADDFFDDVNTHLKQTGLYGLKFRDDSLHERRAQFNALLQQAGERFTRDGIRTLIIIDGLDHVPREERPQRSFLAELPLPEAVPDGVLIVLGTQRVSLDDIKPAVQDQAGGIGRSITVTPLAREAVYRMADLLGLDESVDRDSVFDLSNGHPLVTRYLIEAIREADSATRDELLAGSIKFDGDIETVYESAWRAIRDDEQGREVLDYLARAEGPMPLELLAQAVSEHAIESALRATRHLLSEGQHGWTVFHNSFRLFIMDKPKMRLGRPDQDYSKRIYQSLAALARVAPGDSQQRWLELRYLARAEEHAEVLALATPERFRYQLTERRAFAELRADLRLAFTSARYCYDPAMVFQLMLIQDEVVRRWDAYEDAPSVADALLYVGDLDAAMAFVEEVPDSGYKVVDALLTAGDVSRARALFDSLEPLQQLLSGTSDGHTFVVSELDEWARRVIHFRDLDQIRLAIDRVSRTKRIPGIDVTQEEVDALVAHLRGEVVFAIVDAGDNVDATAVSQRVGIDAATHVTVMIRLGLAASRRGAIDAALAYVREAFAQAVFQDVPNALRRGAALVAAKSGDLSLAAKIYHDLTTPVLADLDHLTGDDASEHMARAVVEHAELTAMLGQKASTVRESDRKALRPLQFHSVAVGELLGRARRNPEAVRVGEVACVARAALIYLGRIQPQGADEFYAIHQISAATPVLGEALIQAAALCGEQEFIATIAEFDRSFAQPDSTNGARANLRRVVAVQIYQCTGDADEAARRLETLVVALVENTPAQQIEGIADLAATFALVGNIDRAKDLLASIPKESLGYALPAKKDPQYAVWRGLLQQANMAQPGNCSDRVALLLRQVTGMMQTEGRDSAYRIAPVLLEEAMRCDASTGWFAAQRLVDDGAIGWALLVDALMLGLVRRRPDLTLVATATWCELALPYYMEPYYNESRLGLFVAAAIEAAAPEDVSNVIDTLLLAIEAEARAHERVGLLDRLRKAARSRGNVSQSIDEAHARWAAEALKRRHSYTPSRYDDVSTLSDLRRQLEIDDLKGEVSYDAPNAFCRLAIDEEFVVVKEVFDQWKPIQRNSYARFLVVDLAIAAGQIDVARQLMKDYSSDTDDQATWASWTGGGLKRYFRAKIKLEGTKICREAYDNFVAGLASGRESASSALLEYEDIFPTLVESPDWANMWDRLAEQLLTTREHGIGSAFAVDGYESLSDEMLIGALFSRALDLSIKEVHRHAVSGALRLLGTKRGSAIFSQLVRHLLSGHADQPAEGIQLLLSVEEDSLAAELGDEVVRLTKHADYAVAVGAMLLAERWGLSATSTEEPLPLFYSLVLEDEEDFEQPQLVDTVAGPMRVEDPLGWTYYFEPQIEFLSQSGIPSSRIRYRCQMFIEQWGGLDVFGQDATRRLESDLRNLEMKMLYKRPHMTVAARALRYVAEEMRRGGAIPHEAASKLLYMMDYPVPRAPLILPAPRPAFILRPARDETRWREEEEVWLNGVNDDVARLKAGSDIIFAEVTEFHIGRLHRVFSMKRIRAQALAADSARVDLDEFKLLPTSIWVGYPYPMSSMPAATIVRRVATSWNLEVPRIRLAICAYWLQRLEWFVHPNNELVYVDKSGAIVSRIVWWRDGGPVDFDDDVVWGEGTYLSLTPRGRQQIEALTGPLKINVYARRSCGVDQDDAEAKVRVAVSAD</sequence>
<evidence type="ECO:0000313" key="2">
    <source>
        <dbReference type="EMBL" id="VWC77445.1"/>
    </source>
</evidence>
<reference evidence="2 3" key="1">
    <citation type="submission" date="2019-09" db="EMBL/GenBank/DDBJ databases">
        <authorList>
            <person name="Depoorter E."/>
        </authorList>
    </citation>
    <scope>NUCLEOTIDE SEQUENCE [LARGE SCALE GENOMIC DNA]</scope>
    <source>
        <strain evidence="2">R-39750</strain>
    </source>
</reference>
<feature type="region of interest" description="Disordered" evidence="1">
    <location>
        <begin position="1"/>
        <end position="31"/>
    </location>
</feature>
<protein>
    <submittedName>
        <fullName evidence="2">Uncharacterized protein</fullName>
    </submittedName>
</protein>
<dbReference type="Gene3D" id="3.40.50.300">
    <property type="entry name" value="P-loop containing nucleotide triphosphate hydrolases"/>
    <property type="match status" value="1"/>
</dbReference>
<evidence type="ECO:0000313" key="3">
    <source>
        <dbReference type="Proteomes" id="UP000494110"/>
    </source>
</evidence>
<dbReference type="InterPro" id="IPR027417">
    <property type="entry name" value="P-loop_NTPase"/>
</dbReference>
<proteinExistence type="predicted"/>
<dbReference type="EMBL" id="CABVQN010000003">
    <property type="protein sequence ID" value="VWC77445.1"/>
    <property type="molecule type" value="Genomic_DNA"/>
</dbReference>